<organism evidence="1 2">
    <name type="scientific">Corynebacterium testudinoris</name>
    <dbReference type="NCBI Taxonomy" id="136857"/>
    <lineage>
        <taxon>Bacteria</taxon>
        <taxon>Bacillati</taxon>
        <taxon>Actinomycetota</taxon>
        <taxon>Actinomycetes</taxon>
        <taxon>Mycobacteriales</taxon>
        <taxon>Corynebacteriaceae</taxon>
        <taxon>Corynebacterium</taxon>
    </lineage>
</organism>
<keyword evidence="2" id="KW-1185">Reference proteome</keyword>
<reference evidence="2" key="2">
    <citation type="submission" date="2015-05" db="EMBL/GenBank/DDBJ databases">
        <title>Complete genome sequence of Corynebacterium testudinoris DSM 44614, recovered from necrotic lesions in the mouth of a tortoise.</title>
        <authorList>
            <person name="Ruckert C."/>
            <person name="Albersmeier A."/>
            <person name="Winkler A."/>
            <person name="Tauch A."/>
        </authorList>
    </citation>
    <scope>NUCLEOTIDE SEQUENCE [LARGE SCALE GENOMIC DNA]</scope>
    <source>
        <strain evidence="2">DSM 44614</strain>
    </source>
</reference>
<sequence length="107" mass="11740">MEFIYDRDCGFCQRSATQLQKLAPGITIRPATLRHHAIFRRNGHDWLGHHAIGAALANGAEGRVLRGVGKLLNANILDRPFGAIYRLIASQRHRLSSLVGAPACTIT</sequence>
<reference evidence="1 2" key="1">
    <citation type="journal article" date="2015" name="Genome Announc.">
        <title>Complete Genome Sequence of the Type Strain Corynebacterium testudinoris DSM 44614, Recovered from Necrotic Lesions in the Mouth of a Tortoise.</title>
        <authorList>
            <person name="Ruckert C."/>
            <person name="Kriete M."/>
            <person name="Jaenicke S."/>
            <person name="Winkler A."/>
            <person name="Tauch A."/>
        </authorList>
    </citation>
    <scope>NUCLEOTIDE SEQUENCE [LARGE SCALE GENOMIC DNA]</scope>
    <source>
        <strain evidence="1 2">DSM 44614</strain>
    </source>
</reference>
<accession>A0A0G3H8G2</accession>
<evidence type="ECO:0000313" key="1">
    <source>
        <dbReference type="EMBL" id="AKK09629.1"/>
    </source>
</evidence>
<protein>
    <submittedName>
        <fullName evidence="1">Uncharacterized protein</fullName>
    </submittedName>
</protein>
<evidence type="ECO:0000313" key="2">
    <source>
        <dbReference type="Proteomes" id="UP000035540"/>
    </source>
</evidence>
<dbReference type="PATRIC" id="fig|136857.5.peg.2193"/>
<dbReference type="Proteomes" id="UP000035540">
    <property type="component" value="Chromosome"/>
</dbReference>
<dbReference type="AlphaFoldDB" id="A0A0G3H8G2"/>
<gene>
    <name evidence="1" type="ORF">CTEST_11100</name>
</gene>
<dbReference type="KEGG" id="cted:CTEST_11100"/>
<dbReference type="EMBL" id="CP011545">
    <property type="protein sequence ID" value="AKK09629.1"/>
    <property type="molecule type" value="Genomic_DNA"/>
</dbReference>
<name>A0A0G3H8G2_9CORY</name>
<proteinExistence type="predicted"/>